<evidence type="ECO:0000313" key="3">
    <source>
        <dbReference type="EMBL" id="GIX83918.1"/>
    </source>
</evidence>
<evidence type="ECO:0000259" key="2">
    <source>
        <dbReference type="Pfam" id="PF00076"/>
    </source>
</evidence>
<dbReference type="InterPro" id="IPR035979">
    <property type="entry name" value="RBD_domain_sf"/>
</dbReference>
<keyword evidence="4" id="KW-1185">Reference proteome</keyword>
<dbReference type="InterPro" id="IPR000504">
    <property type="entry name" value="RRM_dom"/>
</dbReference>
<proteinExistence type="predicted"/>
<dbReference type="GO" id="GO:0003723">
    <property type="term" value="F:RNA binding"/>
    <property type="evidence" value="ECO:0007669"/>
    <property type="project" value="UniProtKB-KW"/>
</dbReference>
<dbReference type="SUPFAM" id="SSF54928">
    <property type="entry name" value="RNA-binding domain, RBD"/>
    <property type="match status" value="1"/>
</dbReference>
<feature type="domain" description="RRM" evidence="2">
    <location>
        <begin position="2"/>
        <end position="39"/>
    </location>
</feature>
<accession>A0AAV4NHD4</accession>
<dbReference type="Gene3D" id="3.30.70.330">
    <property type="match status" value="1"/>
</dbReference>
<dbReference type="Pfam" id="PF00076">
    <property type="entry name" value="RRM_1"/>
    <property type="match status" value="1"/>
</dbReference>
<dbReference type="EMBL" id="BPLR01020914">
    <property type="protein sequence ID" value="GIX83918.1"/>
    <property type="molecule type" value="Genomic_DNA"/>
</dbReference>
<evidence type="ECO:0000313" key="4">
    <source>
        <dbReference type="Proteomes" id="UP001054945"/>
    </source>
</evidence>
<dbReference type="AlphaFoldDB" id="A0AAV4NHD4"/>
<gene>
    <name evidence="3" type="ORF">CEXT_629871</name>
</gene>
<organism evidence="3 4">
    <name type="scientific">Caerostris extrusa</name>
    <name type="common">Bark spider</name>
    <name type="synonym">Caerostris bankana</name>
    <dbReference type="NCBI Taxonomy" id="172846"/>
    <lineage>
        <taxon>Eukaryota</taxon>
        <taxon>Metazoa</taxon>
        <taxon>Ecdysozoa</taxon>
        <taxon>Arthropoda</taxon>
        <taxon>Chelicerata</taxon>
        <taxon>Arachnida</taxon>
        <taxon>Araneae</taxon>
        <taxon>Araneomorphae</taxon>
        <taxon>Entelegynae</taxon>
        <taxon>Araneoidea</taxon>
        <taxon>Araneidae</taxon>
        <taxon>Caerostris</taxon>
    </lineage>
</organism>
<reference evidence="3 4" key="1">
    <citation type="submission" date="2021-06" db="EMBL/GenBank/DDBJ databases">
        <title>Caerostris extrusa draft genome.</title>
        <authorList>
            <person name="Kono N."/>
            <person name="Arakawa K."/>
        </authorList>
    </citation>
    <scope>NUCLEOTIDE SEQUENCE [LARGE SCALE GENOMIC DNA]</scope>
</reference>
<comment type="caution">
    <text evidence="3">The sequence shown here is derived from an EMBL/GenBank/DDBJ whole genome shotgun (WGS) entry which is preliminary data.</text>
</comment>
<evidence type="ECO:0000256" key="1">
    <source>
        <dbReference type="ARBA" id="ARBA00022884"/>
    </source>
</evidence>
<name>A0AAV4NHD4_CAEEX</name>
<dbReference type="InterPro" id="IPR012677">
    <property type="entry name" value="Nucleotide-bd_a/b_plait_sf"/>
</dbReference>
<sequence length="87" mass="9612">MKNSETGKSRGFGFVTFKDVSCVAKVLANGPHEVDNSTINDCLSHLYGYVSVFANSGILARVRQNSLLLQLIAKKKRNSFLLLTHLE</sequence>
<protein>
    <recommendedName>
        <fullName evidence="2">RRM domain-containing protein</fullName>
    </recommendedName>
</protein>
<dbReference type="Proteomes" id="UP001054945">
    <property type="component" value="Unassembled WGS sequence"/>
</dbReference>
<keyword evidence="1" id="KW-0694">RNA-binding</keyword>